<feature type="compositionally biased region" description="Low complexity" evidence="9">
    <location>
        <begin position="160"/>
        <end position="170"/>
    </location>
</feature>
<keyword evidence="7 10" id="KW-0472">Membrane</keyword>
<evidence type="ECO:0000256" key="7">
    <source>
        <dbReference type="ARBA" id="ARBA00023136"/>
    </source>
</evidence>
<name>A0A813VFA1_9BILA</name>
<evidence type="ECO:0000313" key="13">
    <source>
        <dbReference type="EMBL" id="CAF0836843.1"/>
    </source>
</evidence>
<proteinExistence type="inferred from homology"/>
<evidence type="ECO:0000256" key="4">
    <source>
        <dbReference type="ARBA" id="ARBA00014103"/>
    </source>
</evidence>
<dbReference type="GO" id="GO:0000938">
    <property type="term" value="C:GARP complex"/>
    <property type="evidence" value="ECO:0007669"/>
    <property type="project" value="InterPro"/>
</dbReference>
<feature type="compositionally biased region" description="Basic and acidic residues" evidence="9">
    <location>
        <begin position="319"/>
        <end position="332"/>
    </location>
</feature>
<accession>A0A813VFA1</accession>
<evidence type="ECO:0000259" key="12">
    <source>
        <dbReference type="Pfam" id="PF16854"/>
    </source>
</evidence>
<dbReference type="PANTHER" id="PTHR12820">
    <property type="entry name" value="VACUOLAR SORTING PROTEIN 53"/>
    <property type="match status" value="1"/>
</dbReference>
<dbReference type="PANTHER" id="PTHR12820:SF0">
    <property type="entry name" value="VACUOLAR PROTEIN SORTING-ASSOCIATED PROTEIN 53 HOMOLOG"/>
    <property type="match status" value="1"/>
</dbReference>
<keyword evidence="10" id="KW-0812">Transmembrane</keyword>
<comment type="subcellular location">
    <subcellularLocation>
        <location evidence="2">Endosome membrane</location>
        <topology evidence="2">Peripheral membrane protein</topology>
    </subcellularLocation>
    <subcellularLocation>
        <location evidence="1">Golgi apparatus</location>
        <location evidence="1">trans-Golgi network membrane</location>
        <topology evidence="1">Peripheral membrane protein</topology>
    </subcellularLocation>
</comment>
<dbReference type="OrthoDB" id="10261632at2759"/>
<dbReference type="Pfam" id="PF16854">
    <property type="entry name" value="VPS53_C"/>
    <property type="match status" value="1"/>
</dbReference>
<keyword evidence="6" id="KW-0333">Golgi apparatus</keyword>
<evidence type="ECO:0000256" key="5">
    <source>
        <dbReference type="ARBA" id="ARBA00022753"/>
    </source>
</evidence>
<dbReference type="Proteomes" id="UP000681722">
    <property type="component" value="Unassembled WGS sequence"/>
</dbReference>
<evidence type="ECO:0000259" key="11">
    <source>
        <dbReference type="Pfam" id="PF04100"/>
    </source>
</evidence>
<keyword evidence="8" id="KW-0175">Coiled coil</keyword>
<dbReference type="EMBL" id="CAJOBC010000770">
    <property type="protein sequence ID" value="CAF3624080.1"/>
    <property type="molecule type" value="Genomic_DNA"/>
</dbReference>
<feature type="region of interest" description="Disordered" evidence="9">
    <location>
        <begin position="150"/>
        <end position="222"/>
    </location>
</feature>
<comment type="similarity">
    <text evidence="3">Belongs to the VPS53 family.</text>
</comment>
<dbReference type="InterPro" id="IPR007234">
    <property type="entry name" value="Vps53_N"/>
</dbReference>
<dbReference type="InterPro" id="IPR038260">
    <property type="entry name" value="Vps53_C_sf"/>
</dbReference>
<feature type="compositionally biased region" description="Polar residues" evidence="9">
    <location>
        <begin position="210"/>
        <end position="222"/>
    </location>
</feature>
<evidence type="ECO:0000256" key="6">
    <source>
        <dbReference type="ARBA" id="ARBA00023034"/>
    </source>
</evidence>
<gene>
    <name evidence="13" type="ORF">GPM918_LOCUS5353</name>
    <name evidence="14" type="ORF">SRO942_LOCUS5353</name>
</gene>
<evidence type="ECO:0000256" key="10">
    <source>
        <dbReference type="SAM" id="Phobius"/>
    </source>
</evidence>
<feature type="region of interest" description="Disordered" evidence="9">
    <location>
        <begin position="46"/>
        <end position="79"/>
    </location>
</feature>
<keyword evidence="5" id="KW-0967">Endosome</keyword>
<evidence type="ECO:0000313" key="15">
    <source>
        <dbReference type="Proteomes" id="UP000663829"/>
    </source>
</evidence>
<keyword evidence="10" id="KW-1133">Transmembrane helix</keyword>
<feature type="coiled-coil region" evidence="8">
    <location>
        <begin position="815"/>
        <end position="863"/>
    </location>
</feature>
<dbReference type="GO" id="GO:0010008">
    <property type="term" value="C:endosome membrane"/>
    <property type="evidence" value="ECO:0007669"/>
    <property type="project" value="UniProtKB-SubCell"/>
</dbReference>
<comment type="caution">
    <text evidence="13">The sequence shown here is derived from an EMBL/GenBank/DDBJ whole genome shotgun (WGS) entry which is preliminary data.</text>
</comment>
<dbReference type="GO" id="GO:0042147">
    <property type="term" value="P:retrograde transport, endosome to Golgi"/>
    <property type="evidence" value="ECO:0007669"/>
    <property type="project" value="InterPro"/>
</dbReference>
<reference evidence="13" key="1">
    <citation type="submission" date="2021-02" db="EMBL/GenBank/DDBJ databases">
        <authorList>
            <person name="Nowell W R."/>
        </authorList>
    </citation>
    <scope>NUCLEOTIDE SEQUENCE</scope>
</reference>
<feature type="coiled-coil region" evidence="8">
    <location>
        <begin position="434"/>
        <end position="552"/>
    </location>
</feature>
<feature type="domain" description="Vps53 N-terminal" evidence="11">
    <location>
        <begin position="758"/>
        <end position="1156"/>
    </location>
</feature>
<dbReference type="Gene3D" id="1.10.357.110">
    <property type="entry name" value="Vacuolar protein sorting-associated protein 53, C-terminus"/>
    <property type="match status" value="1"/>
</dbReference>
<feature type="domain" description="Vps53 C-terminal" evidence="12">
    <location>
        <begin position="1410"/>
        <end position="1494"/>
    </location>
</feature>
<dbReference type="Proteomes" id="UP000663829">
    <property type="component" value="Unassembled WGS sequence"/>
</dbReference>
<dbReference type="InterPro" id="IPR031745">
    <property type="entry name" value="Vps53_C"/>
</dbReference>
<dbReference type="GO" id="GO:0005829">
    <property type="term" value="C:cytosol"/>
    <property type="evidence" value="ECO:0007669"/>
    <property type="project" value="GOC"/>
</dbReference>
<evidence type="ECO:0000313" key="14">
    <source>
        <dbReference type="EMBL" id="CAF3624080.1"/>
    </source>
</evidence>
<dbReference type="EMBL" id="CAJNOQ010000770">
    <property type="protein sequence ID" value="CAF0836843.1"/>
    <property type="molecule type" value="Genomic_DNA"/>
</dbReference>
<dbReference type="InterPro" id="IPR039766">
    <property type="entry name" value="Vps53"/>
</dbReference>
<keyword evidence="15" id="KW-1185">Reference proteome</keyword>
<evidence type="ECO:0000256" key="3">
    <source>
        <dbReference type="ARBA" id="ARBA00008628"/>
    </source>
</evidence>
<protein>
    <recommendedName>
        <fullName evidence="4">Vacuolar protein sorting-associated protein 53 homolog</fullName>
    </recommendedName>
</protein>
<evidence type="ECO:0000256" key="9">
    <source>
        <dbReference type="SAM" id="MobiDB-lite"/>
    </source>
</evidence>
<feature type="transmembrane region" description="Helical" evidence="10">
    <location>
        <begin position="407"/>
        <end position="428"/>
    </location>
</feature>
<evidence type="ECO:0000256" key="1">
    <source>
        <dbReference type="ARBA" id="ARBA00004150"/>
    </source>
</evidence>
<dbReference type="Pfam" id="PF04100">
    <property type="entry name" value="Vps53_N"/>
    <property type="match status" value="1"/>
</dbReference>
<feature type="compositionally biased region" description="Low complexity" evidence="9">
    <location>
        <begin position="183"/>
        <end position="208"/>
    </location>
</feature>
<feature type="region of interest" description="Disordered" evidence="9">
    <location>
        <begin position="302"/>
        <end position="332"/>
    </location>
</feature>
<sequence length="1531" mass="174696">MQTGVKILLRPMYASNEDIHNEDWILVSNTSPVSQAASNLERFSDESSTCSTCSTTSTSTTNSSSDISTPTSSKTSRSLSLASISSTEFDYSPINDEHSSISHDNKPNLIESNLIPLCVTFDESNMDEIEGSDEITPVLENNNSVISNSSVISEQNTSLSDRSFSFTSNNDDNDNKLSCNDYSHQSSSLIEQSESLLSSDADSSNDMDTTNKSHQNNASIISLTDSDNAINISDEQDDINSTSNPPILSSPVQLNDLSSIDDFQLLTELLSQNPLNLSNDTVITICKNEDDDPSLSSSIKLSNALRRRTGPHVRQTSARFDDDLGSEEKSPMDESVVENGLGSVITSENIPVVHDVLLLEEQTTKKTVPVVSEDEDEVDVSSKCYREIRNYLHYNARRHESSQRFTISLDLLVFIAFVAAFFLGIGHLNGSSRISHLTKKLADAEENIHGYKTNEKLLMSEVSQKISKMYDEKVNEMIIRNLQEKLEQRENEKANLLNYIDNLQFMFNLTQINLTKSFDMLKQDHDQLNRDMKLLQERINTTEKQYAQCMNLVKKNLSSSSKCDGIDCDVDNDSNKSIFEKIVQKTSTIIDFNNDTILSNFVSSVNSFVDKRQQYVEDLKSKLHRFNSDHNKNIRTTLTNIKEDLTSSIQQMQNTYSDWLFSRATQRKQLRTELDEKQGEQQRKPWRWTFRRSTLRERERSSPSWKNTLLTENPKMTTVMDDDDTFEDDDRYEALTLPPEVQQAIDQILPCTEDIDKPDFNPVDYINQKFPTEQSLANIDDAILNIKSNIRHLDNDIRLVIRGHAGNEIDEHKALEEAQSSILLLFQQMREIKEKADKSEEMVKEITRDIKQLDVAKKNLTNSITTLNHLQMLIEGIDKIEAATKKKSYGEIANLLHQVISVLEHFQPYMTIPQIQELATNVKDLTAQITVQVRKECEDALSGPNAKNFTPNQHFSDVCKIIDVIDPKIRLEVINWFLKTHLSEYTVLYQESQELAWLDKIDRRYAWLKRSLVEYDEKHSKIFPVHWEMAERLTVEFCKITRRELANIMLKRKHEIDVKLLRFAIEKTVAFESIVEKRFHGRTLNSNNPITSHLNLNDPAVKTTVTDNDELLQNPLQSKTSPFQGIISQCFEDHLDIYIQELDRSLAEQIQKFIDDLKKEGYPSFEGGEDTSNVLQSSADLFVYFRNCLVQCSKLSTGQPLLLLVQTFQKYLREYANRILNANLPKTNTSASTLATATILLQNIPNIANMLREGETIAKLNEPEICRSCSILCTAEYCVETIQQLEEKMKEKINKTLVEKINFESERNVYKTTIGHCIQILIQDLENACEPGLTAMTKLSWQTIETVGDQSMYVTSIINHLKTIVPIIRDHLVSSRKYFAQFCSTFVSSFIPKFINHLYRCKPINMIGAEQLLLDTHSLKTVLLDLPSISLTVSRKAPQNFTKIVLKGMTKAEMILKAVLTPHDSTKAFVENYLRFMNDTDVGAFQKVLEMKAIRKPEQTQLIEMFKKMQISSSVNTDTSLSEQQKSRRKE</sequence>
<evidence type="ECO:0000256" key="8">
    <source>
        <dbReference type="SAM" id="Coils"/>
    </source>
</evidence>
<organism evidence="13 15">
    <name type="scientific">Didymodactylos carnosus</name>
    <dbReference type="NCBI Taxonomy" id="1234261"/>
    <lineage>
        <taxon>Eukaryota</taxon>
        <taxon>Metazoa</taxon>
        <taxon>Spiralia</taxon>
        <taxon>Gnathifera</taxon>
        <taxon>Rotifera</taxon>
        <taxon>Eurotatoria</taxon>
        <taxon>Bdelloidea</taxon>
        <taxon>Philodinida</taxon>
        <taxon>Philodinidae</taxon>
        <taxon>Didymodactylos</taxon>
    </lineage>
</organism>
<evidence type="ECO:0000256" key="2">
    <source>
        <dbReference type="ARBA" id="ARBA00004481"/>
    </source>
</evidence>